<name>A0ABU4MIZ0_9ACTN</name>
<feature type="compositionally biased region" description="Basic and acidic residues" evidence="1">
    <location>
        <begin position="61"/>
        <end position="70"/>
    </location>
</feature>
<accession>A0ABU4MIZ0</accession>
<feature type="signal peptide" evidence="2">
    <location>
        <begin position="1"/>
        <end position="39"/>
    </location>
</feature>
<dbReference type="RefSeq" id="WP_193379489.1">
    <property type="nucleotide sequence ID" value="NZ_JABXWF010000001.1"/>
</dbReference>
<evidence type="ECO:0000256" key="2">
    <source>
        <dbReference type="SAM" id="SignalP"/>
    </source>
</evidence>
<gene>
    <name evidence="3" type="ORF">PV383_09690</name>
</gene>
<evidence type="ECO:0000256" key="1">
    <source>
        <dbReference type="SAM" id="MobiDB-lite"/>
    </source>
</evidence>
<comment type="caution">
    <text evidence="3">The sequence shown here is derived from an EMBL/GenBank/DDBJ whole genome shotgun (WGS) entry which is preliminary data.</text>
</comment>
<reference evidence="3 4" key="1">
    <citation type="journal article" date="2023" name="Microb. Genom.">
        <title>Mesoterricola silvestris gen. nov., sp. nov., Mesoterricola sediminis sp. nov., Geothrix oryzae sp. nov., Geothrix edaphica sp. nov., Geothrix rubra sp. nov., and Geothrix limicola sp. nov., six novel members of Acidobacteriota isolated from soils.</title>
        <authorList>
            <person name="Weisberg A.J."/>
            <person name="Pearce E."/>
            <person name="Kramer C.G."/>
            <person name="Chang J.H."/>
            <person name="Clarke C.R."/>
        </authorList>
    </citation>
    <scope>NUCLEOTIDE SEQUENCE [LARGE SCALE GENOMIC DNA]</scope>
    <source>
        <strain evidence="3 4">NE20-4-1</strain>
    </source>
</reference>
<proteinExistence type="predicted"/>
<keyword evidence="2" id="KW-0732">Signal</keyword>
<organism evidence="3 4">
    <name type="scientific">Streptomyces caniscabiei</name>
    <dbReference type="NCBI Taxonomy" id="2746961"/>
    <lineage>
        <taxon>Bacteria</taxon>
        <taxon>Bacillati</taxon>
        <taxon>Actinomycetota</taxon>
        <taxon>Actinomycetes</taxon>
        <taxon>Kitasatosporales</taxon>
        <taxon>Streptomycetaceae</taxon>
        <taxon>Streptomyces</taxon>
    </lineage>
</organism>
<dbReference type="EMBL" id="JARAWJ010000005">
    <property type="protein sequence ID" value="MDX3037443.1"/>
    <property type="molecule type" value="Genomic_DNA"/>
</dbReference>
<protein>
    <recommendedName>
        <fullName evidence="5">Lipoprotein</fullName>
    </recommendedName>
</protein>
<feature type="region of interest" description="Disordered" evidence="1">
    <location>
        <begin position="38"/>
        <end position="70"/>
    </location>
</feature>
<evidence type="ECO:0008006" key="5">
    <source>
        <dbReference type="Google" id="ProtNLM"/>
    </source>
</evidence>
<evidence type="ECO:0000313" key="4">
    <source>
        <dbReference type="Proteomes" id="UP001282474"/>
    </source>
</evidence>
<keyword evidence="4" id="KW-1185">Reference proteome</keyword>
<feature type="chain" id="PRO_5045843860" description="Lipoprotein" evidence="2">
    <location>
        <begin position="40"/>
        <end position="236"/>
    </location>
</feature>
<dbReference type="Proteomes" id="UP001282474">
    <property type="component" value="Unassembled WGS sequence"/>
</dbReference>
<sequence length="236" mass="25913">MTSSRTTITPGGHTFMFRSKTLTTSVVSLALLTSLTACGSDSEEDDDGSFFSRASGSPSPEAEKASRPSAKTLRDVQEFITGAGLPCDNLTVDEMAQQTPLFGFLGPAEQTSNTPEEADPWAIRKAGFCGDARSDTGGWTIYLPKDMKMFQENYRKMAREEEEGKSYWELARGRFFFGSDFIVDPTNYLASKTLLEAGMLMENCDPRFKAPEGYHTEKALASGCVLTNFVLDPLDQ</sequence>
<evidence type="ECO:0000313" key="3">
    <source>
        <dbReference type="EMBL" id="MDX3037443.1"/>
    </source>
</evidence>